<comment type="caution">
    <text evidence="2">The sequence shown here is derived from an EMBL/GenBank/DDBJ whole genome shotgun (WGS) entry which is preliminary data.</text>
</comment>
<organism evidence="2 3">
    <name type="scientific">Mesorhizobium liriopis</name>
    <dbReference type="NCBI Taxonomy" id="2953882"/>
    <lineage>
        <taxon>Bacteria</taxon>
        <taxon>Pseudomonadati</taxon>
        <taxon>Pseudomonadota</taxon>
        <taxon>Alphaproteobacteria</taxon>
        <taxon>Hyphomicrobiales</taxon>
        <taxon>Phyllobacteriaceae</taxon>
        <taxon>Mesorhizobium</taxon>
    </lineage>
</organism>
<evidence type="ECO:0000313" key="2">
    <source>
        <dbReference type="EMBL" id="MCO6048643.1"/>
    </source>
</evidence>
<evidence type="ECO:0000259" key="1">
    <source>
        <dbReference type="Pfam" id="PF09356"/>
    </source>
</evidence>
<reference evidence="2 3" key="1">
    <citation type="submission" date="2022-06" db="EMBL/GenBank/DDBJ databases">
        <title>Mesorhizobium sp. strain RP14 Genome sequencing and assembly.</title>
        <authorList>
            <person name="Kim I."/>
        </authorList>
    </citation>
    <scope>NUCLEOTIDE SEQUENCE [LARGE SCALE GENOMIC DNA]</scope>
    <source>
        <strain evidence="3">RP14(2022)</strain>
    </source>
</reference>
<dbReference type="NCBIfam" id="TIGR02218">
    <property type="entry name" value="phg_TIGR02218"/>
    <property type="match status" value="1"/>
</dbReference>
<evidence type="ECO:0000313" key="3">
    <source>
        <dbReference type="Proteomes" id="UP001205906"/>
    </source>
</evidence>
<accession>A0ABT1C1V6</accession>
<dbReference type="Proteomes" id="UP001205906">
    <property type="component" value="Unassembled WGS sequence"/>
</dbReference>
<dbReference type="InterPro" id="IPR011928">
    <property type="entry name" value="Phage_phiJL001_Gp84"/>
</dbReference>
<sequence>MMRFPETFRASLAAPVTTLCHCWRVERRDGVVFGFTDHDRALEWGGVSFAPESGFSASEAKSSLGFGASRAEVEGALSSLAISEADIDAGLYDGARVETFLVNWQEPGEHGLLRVAHIGRIVRSDGSFVAELESPMRALDQPKGRFVTRTCDAELGDVRCKVGLDGDAYRAESTVLAVEPMGTVHLSGLGSFEAGWFAYGTVRWGEKRSARVREHRGGDGFATLVLERGTSGLPEAGDAVVVTAGCDKSFGTCKGKFGNGLNFRGFPHLPGNDRA</sequence>
<dbReference type="EMBL" id="JAMXQS010000001">
    <property type="protein sequence ID" value="MCO6048643.1"/>
    <property type="molecule type" value="Genomic_DNA"/>
</dbReference>
<protein>
    <submittedName>
        <fullName evidence="2">DUF2163 domain-containing protein</fullName>
    </submittedName>
</protein>
<dbReference type="RefSeq" id="WP_252815558.1">
    <property type="nucleotide sequence ID" value="NZ_JAMXQS010000001.1"/>
</dbReference>
<name>A0ABT1C1V6_9HYPH</name>
<dbReference type="InterPro" id="IPR018964">
    <property type="entry name" value="Phage_phiJL001_Gp84_C"/>
</dbReference>
<dbReference type="Pfam" id="PF09931">
    <property type="entry name" value="Phage_phiJL001_Gp84_N"/>
    <property type="match status" value="1"/>
</dbReference>
<keyword evidence="3" id="KW-1185">Reference proteome</keyword>
<gene>
    <name evidence="2" type="ORF">NGM99_02415</name>
</gene>
<proteinExistence type="predicted"/>
<feature type="domain" description="Bacteriophage phiJL001 Gp84 C-terminal" evidence="1">
    <location>
        <begin position="195"/>
        <end position="273"/>
    </location>
</feature>
<dbReference type="Pfam" id="PF09356">
    <property type="entry name" value="Phage_BR0599"/>
    <property type="match status" value="1"/>
</dbReference>